<proteinExistence type="predicted"/>
<comment type="caution">
    <text evidence="1">The sequence shown here is derived from an EMBL/GenBank/DDBJ whole genome shotgun (WGS) entry which is preliminary data.</text>
</comment>
<evidence type="ECO:0000313" key="1">
    <source>
        <dbReference type="EMBL" id="TPX18534.1"/>
    </source>
</evidence>
<evidence type="ECO:0000313" key="2">
    <source>
        <dbReference type="Proteomes" id="UP000319257"/>
    </source>
</evidence>
<dbReference type="GeneID" id="41979019"/>
<name>A0A507BIE5_9PEZI</name>
<accession>A0A507BIE5</accession>
<dbReference type="InParanoid" id="A0A507BIE5"/>
<gene>
    <name evidence="1" type="ORF">E0L32_011572</name>
</gene>
<reference evidence="1 2" key="1">
    <citation type="submission" date="2019-06" db="EMBL/GenBank/DDBJ databases">
        <title>Draft genome sequence of the filamentous fungus Phialemoniopsis curvata isolated from diesel fuel.</title>
        <authorList>
            <person name="Varaljay V.A."/>
            <person name="Lyon W.J."/>
            <person name="Crouch A.L."/>
            <person name="Drake C.E."/>
            <person name="Hollomon J.M."/>
            <person name="Nadeau L.J."/>
            <person name="Nunn H.S."/>
            <person name="Stevenson B.S."/>
            <person name="Bojanowski C.L."/>
            <person name="Crookes-Goodson W.J."/>
        </authorList>
    </citation>
    <scope>NUCLEOTIDE SEQUENCE [LARGE SCALE GENOMIC DNA]</scope>
    <source>
        <strain evidence="1 2">D216</strain>
    </source>
</reference>
<dbReference type="EMBL" id="SKBQ01000110">
    <property type="protein sequence ID" value="TPX18534.1"/>
    <property type="molecule type" value="Genomic_DNA"/>
</dbReference>
<sequence>MMSNKSIGRALRASSSLCETFSRASLSQQGNSRPFSSTSSRPVHVVAFSPTSSPELDDVLTTIRNKILLPSYLPQDQRKQLFSPKHEQKLRQNPITMEIDSEVLRFGHMDLMKDLPNTRKLLYDAVGRMQTREDFENLPRLLEGLHSAGRRLQTRDYVRIARIAAERGCLYTVIESARMARRTGMRLDASEKVAEILAYVQLKAIDASSKGDKAAVAASDKALLWSEMVVDLLQGDLHGRRIPQGQKDDRFPLHLDPQVLAAPLHMAAQVATQAHGGKDLDGKVAKYAKDVVSLWPAGKGLLELHPAQHYDRLGEMHYLTEKNKFVFIAAPLLKGMDLAMEIVSPQLAAELKLRRDALATEVEEALKHVRDDPHVKGRAVYNKLFNPEAAAPAA</sequence>
<dbReference type="RefSeq" id="XP_031000245.1">
    <property type="nucleotide sequence ID" value="XM_031134317.1"/>
</dbReference>
<organism evidence="1 2">
    <name type="scientific">Thyridium curvatum</name>
    <dbReference type="NCBI Taxonomy" id="1093900"/>
    <lineage>
        <taxon>Eukaryota</taxon>
        <taxon>Fungi</taxon>
        <taxon>Dikarya</taxon>
        <taxon>Ascomycota</taxon>
        <taxon>Pezizomycotina</taxon>
        <taxon>Sordariomycetes</taxon>
        <taxon>Sordariomycetidae</taxon>
        <taxon>Thyridiales</taxon>
        <taxon>Thyridiaceae</taxon>
        <taxon>Thyridium</taxon>
    </lineage>
</organism>
<dbReference type="Proteomes" id="UP000319257">
    <property type="component" value="Unassembled WGS sequence"/>
</dbReference>
<dbReference type="AlphaFoldDB" id="A0A507BIE5"/>
<protein>
    <submittedName>
        <fullName evidence="1">Uncharacterized protein</fullName>
    </submittedName>
</protein>
<dbReference type="OrthoDB" id="5405126at2759"/>
<keyword evidence="2" id="KW-1185">Reference proteome</keyword>